<keyword evidence="3" id="KW-1185">Reference proteome</keyword>
<dbReference type="EMBL" id="JAGFOA010000001">
    <property type="protein sequence ID" value="MBO3662012.1"/>
    <property type="molecule type" value="Genomic_DNA"/>
</dbReference>
<organism evidence="2 3">
    <name type="scientific">Microbacterium stercoris</name>
    <dbReference type="NCBI Taxonomy" id="2820289"/>
    <lineage>
        <taxon>Bacteria</taxon>
        <taxon>Bacillati</taxon>
        <taxon>Actinomycetota</taxon>
        <taxon>Actinomycetes</taxon>
        <taxon>Micrococcales</taxon>
        <taxon>Microbacteriaceae</taxon>
        <taxon>Microbacterium</taxon>
    </lineage>
</organism>
<dbReference type="Proteomes" id="UP000680132">
    <property type="component" value="Unassembled WGS sequence"/>
</dbReference>
<keyword evidence="1" id="KW-1133">Transmembrane helix</keyword>
<sequence length="60" mass="6355">MKQRYTATSAFVFAGLWVLVALIGMSAQSLPFMVGGGVLAVAFAVLAVVLLARRSKPDTR</sequence>
<evidence type="ECO:0000313" key="3">
    <source>
        <dbReference type="Proteomes" id="UP000680132"/>
    </source>
</evidence>
<gene>
    <name evidence="2" type="ORF">J5V96_00645</name>
</gene>
<comment type="caution">
    <text evidence="2">The sequence shown here is derived from an EMBL/GenBank/DDBJ whole genome shotgun (WGS) entry which is preliminary data.</text>
</comment>
<dbReference type="AlphaFoldDB" id="A0A939TVW2"/>
<keyword evidence="1" id="KW-0812">Transmembrane</keyword>
<evidence type="ECO:0000313" key="2">
    <source>
        <dbReference type="EMBL" id="MBO3662012.1"/>
    </source>
</evidence>
<protein>
    <submittedName>
        <fullName evidence="2">Uncharacterized protein</fullName>
    </submittedName>
</protein>
<accession>A0A939TVW2</accession>
<keyword evidence="1" id="KW-0472">Membrane</keyword>
<proteinExistence type="predicted"/>
<evidence type="ECO:0000256" key="1">
    <source>
        <dbReference type="SAM" id="Phobius"/>
    </source>
</evidence>
<dbReference type="RefSeq" id="WP_208499393.1">
    <property type="nucleotide sequence ID" value="NZ_JAGFOA010000001.1"/>
</dbReference>
<feature type="transmembrane region" description="Helical" evidence="1">
    <location>
        <begin position="7"/>
        <end position="26"/>
    </location>
</feature>
<reference evidence="2" key="1">
    <citation type="submission" date="2021-03" db="EMBL/GenBank/DDBJ databases">
        <title>Microbacterium sp. nov., a novel actinobacterium isolated from cow dung.</title>
        <authorList>
            <person name="Zhang L."/>
        </authorList>
    </citation>
    <scope>NUCLEOTIDE SEQUENCE</scope>
    <source>
        <strain evidence="2">NEAU-LLB</strain>
    </source>
</reference>
<name>A0A939TVW2_9MICO</name>
<feature type="transmembrane region" description="Helical" evidence="1">
    <location>
        <begin position="32"/>
        <end position="52"/>
    </location>
</feature>